<geneLocation type="plasmid" evidence="2">
    <name>p4M8F</name>
</geneLocation>
<geneLocation type="plasmid" evidence="1">
    <name>p4M18F</name>
</geneLocation>
<dbReference type="AlphaFoldDB" id="A0A6G6ALE0"/>
<name>A0A6G6ALE0_ECOLX</name>
<evidence type="ECO:0000313" key="1">
    <source>
        <dbReference type="EMBL" id="QID22476.1"/>
    </source>
</evidence>
<evidence type="ECO:0000313" key="2">
    <source>
        <dbReference type="EMBL" id="QID22974.1"/>
    </source>
</evidence>
<geneLocation type="plasmid" evidence="3">
    <name>p4M9F</name>
</geneLocation>
<reference evidence="2" key="1">
    <citation type="submission" date="2019-08" db="EMBL/GenBank/DDBJ databases">
        <authorList>
            <person name="Yao H."/>
        </authorList>
    </citation>
    <scope>NUCLEOTIDE SEQUENCE</scope>
    <source>
        <strain evidence="1">4M18F</strain>
        <strain evidence="2">4M8F</strain>
        <strain evidence="3">4M9F</strain>
        <plasmid evidence="1">p4M18F</plasmid>
        <plasmid evidence="2">p4M8F</plasmid>
        <plasmid evidence="3">p4M9F</plasmid>
    </source>
</reference>
<proteinExistence type="predicted"/>
<accession>A0A6G6ALE0</accession>
<dbReference type="EMBL" id="MN256759">
    <property type="protein sequence ID" value="QID23434.1"/>
    <property type="molecule type" value="Genomic_DNA"/>
</dbReference>
<organism evidence="2">
    <name type="scientific">Escherichia coli</name>
    <dbReference type="NCBI Taxonomy" id="562"/>
    <lineage>
        <taxon>Bacteria</taxon>
        <taxon>Pseudomonadati</taxon>
        <taxon>Pseudomonadota</taxon>
        <taxon>Gammaproteobacteria</taxon>
        <taxon>Enterobacterales</taxon>
        <taxon>Enterobacteriaceae</taxon>
        <taxon>Escherichia</taxon>
    </lineage>
</organism>
<dbReference type="EMBL" id="MN256758">
    <property type="protein sequence ID" value="QID22974.1"/>
    <property type="molecule type" value="Genomic_DNA"/>
</dbReference>
<keyword evidence="2" id="KW-0614">Plasmid</keyword>
<sequence>MSQFQTLMSTDTGEDGVIILSEEDNTSMALHSVTELMPVVYESLSKLLPSLDELCPVTA</sequence>
<evidence type="ECO:0000313" key="3">
    <source>
        <dbReference type="EMBL" id="QID23434.1"/>
    </source>
</evidence>
<protein>
    <submittedName>
        <fullName evidence="2">Uncharacterized protein</fullName>
    </submittedName>
</protein>
<dbReference type="EMBL" id="MN256757">
    <property type="protein sequence ID" value="QID22476.1"/>
    <property type="molecule type" value="Genomic_DNA"/>
</dbReference>